<sequence>MNKMKKWIPAMLGATMIFSVTSASVFAATPTSVTQVSTSTNAKASSNGYNISLDQNSLCSNTSLQKVLDLSKTELQKQFQAGKTLSDLAKAKGINTDEVTNALLQPQLTKLAGDHKSGKLTQDKVASIKTDLTKQLNNSLTKKVTTVTTVTTTSTTTSTTSNPAVAWAKSSDTTSTHALTNLKKSAAASVLNLSQPELDQQIKAGKSIVDIAKDQGVDKSKVIDTVVAKEKNWVTSQLNNSWNNTSGTLTTEQQQFKESGYLDKAAQLFGTSADNLQTQLKNGKTLTAIAKEKGVDSSKLTDTLHAYAKQQVTAQCDQAN</sequence>
<organism evidence="2 3">
    <name type="scientific">Paenibacillus kribbensis</name>
    <dbReference type="NCBI Taxonomy" id="172713"/>
    <lineage>
        <taxon>Bacteria</taxon>
        <taxon>Bacillati</taxon>
        <taxon>Bacillota</taxon>
        <taxon>Bacilli</taxon>
        <taxon>Bacillales</taxon>
        <taxon>Paenibacillaceae</taxon>
        <taxon>Paenibacillus</taxon>
    </lineage>
</organism>
<evidence type="ECO:0000256" key="1">
    <source>
        <dbReference type="SAM" id="SignalP"/>
    </source>
</evidence>
<protein>
    <recommendedName>
        <fullName evidence="4">LysM domain-containing protein</fullName>
    </recommendedName>
</protein>
<dbReference type="Proteomes" id="UP000214666">
    <property type="component" value="Chromosome"/>
</dbReference>
<feature type="chain" id="PRO_5012849851" description="LysM domain-containing protein" evidence="1">
    <location>
        <begin position="28"/>
        <end position="320"/>
    </location>
</feature>
<reference evidence="2 3" key="1">
    <citation type="submission" date="2017-03" db="EMBL/GenBank/DDBJ databases">
        <title>Complete genome sequence of Paenibacillus Kribbensis producing bioflocculants.</title>
        <authorList>
            <person name="Lee H.-G."/>
            <person name="Oh H.-M."/>
        </authorList>
    </citation>
    <scope>NUCLEOTIDE SEQUENCE [LARGE SCALE GENOMIC DNA]</scope>
    <source>
        <strain evidence="2 3">AM49</strain>
    </source>
</reference>
<evidence type="ECO:0000313" key="3">
    <source>
        <dbReference type="Proteomes" id="UP000214666"/>
    </source>
</evidence>
<dbReference type="KEGG" id="pkb:B4V02_20480"/>
<dbReference type="RefSeq" id="WP_094156182.1">
    <property type="nucleotide sequence ID" value="NZ_CP020028.1"/>
</dbReference>
<keyword evidence="1" id="KW-0732">Signal</keyword>
<feature type="signal peptide" evidence="1">
    <location>
        <begin position="1"/>
        <end position="27"/>
    </location>
</feature>
<proteinExistence type="predicted"/>
<dbReference type="AlphaFoldDB" id="A0A222WSM6"/>
<evidence type="ECO:0000313" key="2">
    <source>
        <dbReference type="EMBL" id="ASR48904.1"/>
    </source>
</evidence>
<name>A0A222WSM6_9BACL</name>
<keyword evidence="3" id="KW-1185">Reference proteome</keyword>
<evidence type="ECO:0008006" key="4">
    <source>
        <dbReference type="Google" id="ProtNLM"/>
    </source>
</evidence>
<accession>A0A222WSM6</accession>
<dbReference type="EMBL" id="CP020028">
    <property type="protein sequence ID" value="ASR48904.1"/>
    <property type="molecule type" value="Genomic_DNA"/>
</dbReference>
<gene>
    <name evidence="2" type="ORF">B4V02_20480</name>
</gene>
<dbReference type="STRING" id="172713.GCA_001705305_03334"/>
<dbReference type="OrthoDB" id="2665624at2"/>